<evidence type="ECO:0008006" key="4">
    <source>
        <dbReference type="Google" id="ProtNLM"/>
    </source>
</evidence>
<accession>A0ABX1AY74</accession>
<gene>
    <name evidence="2" type="ORF">HCJ92_24195</name>
</gene>
<sequence>AARQAAVAVGEEHLREGLAGVLVALGEPVLDAVEAAAAVLAALLLGGDGGAPAADAPAADSGQRDDAEEDGAGEPPVAEEFTRWTAATLGGAELPLPDGWTERAIDGVSVTGDEYPCPQDEERRCVVAGAFLIEGEPGAEPGDAAAGDIDVHTASSFSDAAYGGVTERREELSEEVAVAGTTGHRVRHRLTTGAGTEAYAESVAFPAPDGSGGTLVLRLGWNAGETGPGEDLMASLVAGVRPASATSSGTDV</sequence>
<name>A0ABX1AY74_9ACTN</name>
<dbReference type="Proteomes" id="UP000746503">
    <property type="component" value="Unassembled WGS sequence"/>
</dbReference>
<protein>
    <recommendedName>
        <fullName evidence="4">Serine/threonine protein kinase</fullName>
    </recommendedName>
</protein>
<reference evidence="2 3" key="1">
    <citation type="submission" date="2020-03" db="EMBL/GenBank/DDBJ databases">
        <title>Draft genome of Streptomyces sp. ventii, isolated from the Axial Seamount in the Pacific Ocean, and resequencing of the two type strains Streptomyces lonarensis strain NCL 716 and Streptomyces bohaiensis strain 11A07.</title>
        <authorList>
            <person name="Loughran R.M."/>
            <person name="Pfannmuller K.M."/>
            <person name="Wasson B.J."/>
            <person name="Deadmond M.C."/>
            <person name="Paddock B.E."/>
            <person name="Koyack M.J."/>
            <person name="Gallegos D.A."/>
            <person name="Mitchell E.A."/>
            <person name="Ushijima B."/>
            <person name="Saw J.H."/>
            <person name="Mcphail K.L."/>
            <person name="Videau P."/>
        </authorList>
    </citation>
    <scope>NUCLEOTIDE SEQUENCE [LARGE SCALE GENOMIC DNA]</scope>
    <source>
        <strain evidence="3">5675061</strain>
    </source>
</reference>
<dbReference type="EMBL" id="JAAVJB010000471">
    <property type="protein sequence ID" value="NJP69290.1"/>
    <property type="molecule type" value="Genomic_DNA"/>
</dbReference>
<evidence type="ECO:0000256" key="1">
    <source>
        <dbReference type="SAM" id="MobiDB-lite"/>
    </source>
</evidence>
<comment type="caution">
    <text evidence="2">The sequence shown here is derived from an EMBL/GenBank/DDBJ whole genome shotgun (WGS) entry which is preliminary data.</text>
</comment>
<feature type="compositionally biased region" description="Low complexity" evidence="1">
    <location>
        <begin position="51"/>
        <end position="60"/>
    </location>
</feature>
<keyword evidence="3" id="KW-1185">Reference proteome</keyword>
<proteinExistence type="predicted"/>
<organism evidence="2 3">
    <name type="scientific">Streptomyces spiramenti</name>
    <dbReference type="NCBI Taxonomy" id="2720606"/>
    <lineage>
        <taxon>Bacteria</taxon>
        <taxon>Bacillati</taxon>
        <taxon>Actinomycetota</taxon>
        <taxon>Actinomycetes</taxon>
        <taxon>Kitasatosporales</taxon>
        <taxon>Streptomycetaceae</taxon>
        <taxon>Streptomyces</taxon>
    </lineage>
</organism>
<dbReference type="RefSeq" id="WP_167935734.1">
    <property type="nucleotide sequence ID" value="NZ_JAAVJB010000471.1"/>
</dbReference>
<feature type="region of interest" description="Disordered" evidence="1">
    <location>
        <begin position="51"/>
        <end position="76"/>
    </location>
</feature>
<evidence type="ECO:0000313" key="3">
    <source>
        <dbReference type="Proteomes" id="UP000746503"/>
    </source>
</evidence>
<feature type="non-terminal residue" evidence="2">
    <location>
        <position position="1"/>
    </location>
</feature>
<evidence type="ECO:0000313" key="2">
    <source>
        <dbReference type="EMBL" id="NJP69290.1"/>
    </source>
</evidence>